<dbReference type="GeneID" id="136812741"/>
<dbReference type="AlphaFoldDB" id="A0A7M5X4Y3"/>
<dbReference type="Gene3D" id="2.10.50.30">
    <property type="entry name" value="GPCR, family 3, nine cysteines domain"/>
    <property type="match status" value="1"/>
</dbReference>
<feature type="transmembrane region" description="Helical" evidence="12">
    <location>
        <begin position="765"/>
        <end position="789"/>
    </location>
</feature>
<dbReference type="OrthoDB" id="6022339at2759"/>
<evidence type="ECO:0000256" key="1">
    <source>
        <dbReference type="ARBA" id="ARBA00004651"/>
    </source>
</evidence>
<dbReference type="Pfam" id="PF00003">
    <property type="entry name" value="7tm_3"/>
    <property type="match status" value="1"/>
</dbReference>
<keyword evidence="6" id="KW-0297">G-protein coupled receptor</keyword>
<keyword evidence="2" id="KW-1003">Cell membrane</keyword>
<evidence type="ECO:0000256" key="13">
    <source>
        <dbReference type="SAM" id="SignalP"/>
    </source>
</evidence>
<accession>A0A7M5X4Y3</accession>
<reference evidence="15" key="1">
    <citation type="submission" date="2021-01" db="UniProtKB">
        <authorList>
            <consortium name="EnsemblMetazoa"/>
        </authorList>
    </citation>
    <scope>IDENTIFICATION</scope>
</reference>
<evidence type="ECO:0000256" key="6">
    <source>
        <dbReference type="ARBA" id="ARBA00023040"/>
    </source>
</evidence>
<feature type="transmembrane region" description="Helical" evidence="12">
    <location>
        <begin position="795"/>
        <end position="816"/>
    </location>
</feature>
<feature type="transmembrane region" description="Helical" evidence="12">
    <location>
        <begin position="574"/>
        <end position="601"/>
    </location>
</feature>
<dbReference type="InterPro" id="IPR038550">
    <property type="entry name" value="GPCR_3_9-Cys_sf"/>
</dbReference>
<evidence type="ECO:0000256" key="2">
    <source>
        <dbReference type="ARBA" id="ARBA00022475"/>
    </source>
</evidence>
<dbReference type="Pfam" id="PF01094">
    <property type="entry name" value="ANF_receptor"/>
    <property type="match status" value="1"/>
</dbReference>
<dbReference type="Proteomes" id="UP000594262">
    <property type="component" value="Unplaced"/>
</dbReference>
<keyword evidence="9" id="KW-0325">Glycoprotein</keyword>
<evidence type="ECO:0000313" key="16">
    <source>
        <dbReference type="Proteomes" id="UP000594262"/>
    </source>
</evidence>
<evidence type="ECO:0000256" key="12">
    <source>
        <dbReference type="SAM" id="Phobius"/>
    </source>
</evidence>
<dbReference type="InterPro" id="IPR001828">
    <property type="entry name" value="ANF_lig-bd_rcpt"/>
</dbReference>
<feature type="transmembrane region" description="Helical" evidence="12">
    <location>
        <begin position="613"/>
        <end position="633"/>
    </location>
</feature>
<keyword evidence="10" id="KW-0807">Transducer</keyword>
<dbReference type="Gene3D" id="3.40.50.2300">
    <property type="match status" value="2"/>
</dbReference>
<dbReference type="PRINTS" id="PR00248">
    <property type="entry name" value="GPCRMGR"/>
</dbReference>
<feature type="compositionally biased region" description="Polar residues" evidence="11">
    <location>
        <begin position="1012"/>
        <end position="1026"/>
    </location>
</feature>
<dbReference type="EnsemblMetazoa" id="CLYHEMT017235.1">
    <property type="protein sequence ID" value="CLYHEMP017235.1"/>
    <property type="gene ID" value="CLYHEMG017235"/>
</dbReference>
<organism evidence="15 16">
    <name type="scientific">Clytia hemisphaerica</name>
    <dbReference type="NCBI Taxonomy" id="252671"/>
    <lineage>
        <taxon>Eukaryota</taxon>
        <taxon>Metazoa</taxon>
        <taxon>Cnidaria</taxon>
        <taxon>Hydrozoa</taxon>
        <taxon>Hydroidolina</taxon>
        <taxon>Leptothecata</taxon>
        <taxon>Obeliida</taxon>
        <taxon>Clytiidae</taxon>
        <taxon>Clytia</taxon>
    </lineage>
</organism>
<feature type="transmembrane region" description="Helical" evidence="12">
    <location>
        <begin position="732"/>
        <end position="753"/>
    </location>
</feature>
<keyword evidence="16" id="KW-1185">Reference proteome</keyword>
<sequence>MKNTTLVIIILYIVQLLCLIPFTYSINDAEYIKRGCDTNIRLKDLDNVDFIIGGVFPSTYYFPKTDSYDTNYAAVTWVSAMLYAMSEINKNTTILPGIRLGYDIYDSCDSVELGARYALNFMVNKNYYKDGNTKLIGVVGGALSDISALLNSVISSEYTPQISYSSTSEALSESWRYRSFLRTVPSDKHLAAAIIDLIRYFKWTYVSAFAIDDAYGRVGLEELQISAKTAGVCLEHALTFNEKLKERELSEIVGHLKELTLNTTHIVILWAPYKISEKIMGAARAANISKWSLVFIGPHIWTDTMHERENFYYRTIVTKLKQPLLNDSFIKDMQYSFDINWDNPWIRKIFERSMLCPEKVLKSKDKPPTCMFRLPERMASAVISGTRSKYPQVIAAVYAIALGLHEYLGCTKTTCPKWDPEIDFKKLFEIIKKCDFILPPGSEGYHISFDQKTGEIVNKEYIFNMHYQTADKAVGTWFGPNNIDASPNAREASFWYEGGIPSGQCSQDCKPGSYKSVDSSSSCCWTCPSCGADTISSTINQEKCVPCEASYEVASSNQTYCIKLREIRIKLDNYIGLLLIASCIVGVLIVLFVILVFVRHWNTPVVKSSSREISIIQLLSLMLLFCLPLLYFFPLSPLFCLFRTLIFGFLFTTVVAIILVKTYRLIRVFSNRFTKVSRFLHTNYQILFIYVLVVFELIAVLLWNWNFQPAVETDIYKSKLIYYLKCDYYQTVIFWIVMLYIFILVIVSGYYAFRARKLPENYNEAQYISLTMFTVIVVWVAYVPLFFSLDPYSNSIAFLFQNFICTLAVTFIMYAYKVYIILFNPKLNSPEHARQQHKDHFLDSLHRDQWKRGQTPPEQEPFRPRLASLPSLPVAVHQPSVFDDPDGGEPGSRRGTLHKGERQRLIDRLQPRRASFSSMSQLEKINHHKSYETFNPGLDVLRREIRKSQSTSFLLDASLSVEMQQQPPRSATSHNVLSHFSGLKKVFSNVSIHKLLDHHTHHHHHHEKVTEKTSLLSSSGELNTKL</sequence>
<keyword evidence="4 13" id="KW-0732">Signal</keyword>
<name>A0A7M5X4Y3_9CNID</name>
<dbReference type="InterPro" id="IPR000337">
    <property type="entry name" value="GPCR_3"/>
</dbReference>
<evidence type="ECO:0000256" key="9">
    <source>
        <dbReference type="ARBA" id="ARBA00023180"/>
    </source>
</evidence>
<evidence type="ECO:0000256" key="11">
    <source>
        <dbReference type="SAM" id="MobiDB-lite"/>
    </source>
</evidence>
<evidence type="ECO:0000256" key="5">
    <source>
        <dbReference type="ARBA" id="ARBA00022989"/>
    </source>
</evidence>
<feature type="transmembrane region" description="Helical" evidence="12">
    <location>
        <begin position="645"/>
        <end position="666"/>
    </location>
</feature>
<comment type="subcellular location">
    <subcellularLocation>
        <location evidence="1">Cell membrane</location>
        <topology evidence="1">Multi-pass membrane protein</topology>
    </subcellularLocation>
</comment>
<dbReference type="CDD" id="cd06350">
    <property type="entry name" value="PBP1_GPCR_family_C-like"/>
    <property type="match status" value="1"/>
</dbReference>
<dbReference type="InterPro" id="IPR028082">
    <property type="entry name" value="Peripla_BP_I"/>
</dbReference>
<keyword evidence="5 12" id="KW-1133">Transmembrane helix</keyword>
<dbReference type="InterPro" id="IPR050726">
    <property type="entry name" value="mGluR"/>
</dbReference>
<evidence type="ECO:0000256" key="10">
    <source>
        <dbReference type="ARBA" id="ARBA00023224"/>
    </source>
</evidence>
<evidence type="ECO:0000259" key="14">
    <source>
        <dbReference type="PROSITE" id="PS50259"/>
    </source>
</evidence>
<dbReference type="RefSeq" id="XP_066925369.1">
    <property type="nucleotide sequence ID" value="XM_067069268.1"/>
</dbReference>
<feature type="signal peptide" evidence="13">
    <location>
        <begin position="1"/>
        <end position="25"/>
    </location>
</feature>
<dbReference type="InterPro" id="IPR017978">
    <property type="entry name" value="GPCR_3_C"/>
</dbReference>
<dbReference type="GO" id="GO:0005886">
    <property type="term" value="C:plasma membrane"/>
    <property type="evidence" value="ECO:0007669"/>
    <property type="project" value="UniProtKB-SubCell"/>
</dbReference>
<feature type="transmembrane region" description="Helical" evidence="12">
    <location>
        <begin position="687"/>
        <end position="705"/>
    </location>
</feature>
<feature type="chain" id="PRO_5029671653" description="G-protein coupled receptors family 3 profile domain-containing protein" evidence="13">
    <location>
        <begin position="26"/>
        <end position="1026"/>
    </location>
</feature>
<keyword evidence="8" id="KW-0675">Receptor</keyword>
<dbReference type="FunFam" id="2.10.50.30:FF:000004">
    <property type="entry name" value="Taste receptor type 1 member 3-like protein"/>
    <property type="match status" value="1"/>
</dbReference>
<dbReference type="CDD" id="cd13953">
    <property type="entry name" value="7tm_classC_mGluR-like"/>
    <property type="match status" value="1"/>
</dbReference>
<evidence type="ECO:0000256" key="3">
    <source>
        <dbReference type="ARBA" id="ARBA00022692"/>
    </source>
</evidence>
<evidence type="ECO:0000256" key="4">
    <source>
        <dbReference type="ARBA" id="ARBA00022729"/>
    </source>
</evidence>
<dbReference type="PROSITE" id="PS50259">
    <property type="entry name" value="G_PROTEIN_RECEP_F3_4"/>
    <property type="match status" value="1"/>
</dbReference>
<evidence type="ECO:0000256" key="8">
    <source>
        <dbReference type="ARBA" id="ARBA00023170"/>
    </source>
</evidence>
<feature type="domain" description="G-protein coupled receptors family 3 profile" evidence="14">
    <location>
        <begin position="575"/>
        <end position="837"/>
    </location>
</feature>
<feature type="region of interest" description="Disordered" evidence="11">
    <location>
        <begin position="879"/>
        <end position="903"/>
    </location>
</feature>
<keyword evidence="7 12" id="KW-0472">Membrane</keyword>
<protein>
    <recommendedName>
        <fullName evidence="14">G-protein coupled receptors family 3 profile domain-containing protein</fullName>
    </recommendedName>
</protein>
<evidence type="ECO:0000313" key="15">
    <source>
        <dbReference type="EnsemblMetazoa" id="CLYHEMP017235.1"/>
    </source>
</evidence>
<proteinExistence type="predicted"/>
<evidence type="ECO:0000256" key="7">
    <source>
        <dbReference type="ARBA" id="ARBA00023136"/>
    </source>
</evidence>
<dbReference type="PANTHER" id="PTHR24060">
    <property type="entry name" value="METABOTROPIC GLUTAMATE RECEPTOR"/>
    <property type="match status" value="1"/>
</dbReference>
<keyword evidence="3 12" id="KW-0812">Transmembrane</keyword>
<dbReference type="GO" id="GO:0004930">
    <property type="term" value="F:G protein-coupled receptor activity"/>
    <property type="evidence" value="ECO:0007669"/>
    <property type="project" value="UniProtKB-KW"/>
</dbReference>
<feature type="region of interest" description="Disordered" evidence="11">
    <location>
        <begin position="998"/>
        <end position="1026"/>
    </location>
</feature>
<dbReference type="SUPFAM" id="SSF53822">
    <property type="entry name" value="Periplasmic binding protein-like I"/>
    <property type="match status" value="1"/>
</dbReference>